<evidence type="ECO:0000313" key="2">
    <source>
        <dbReference type="Proteomes" id="UP000181942"/>
    </source>
</evidence>
<organism evidence="1 2">
    <name type="scientific">Streptomyces mirabilis</name>
    <dbReference type="NCBI Taxonomy" id="68239"/>
    <lineage>
        <taxon>Bacteria</taxon>
        <taxon>Bacillati</taxon>
        <taxon>Actinomycetota</taxon>
        <taxon>Actinomycetes</taxon>
        <taxon>Kitasatosporales</taxon>
        <taxon>Streptomycetaceae</taxon>
        <taxon>Streptomyces</taxon>
    </lineage>
</organism>
<accession>A0A1I2X8J5</accession>
<sequence length="48" mass="5142">MEPDVDTVTANPLLSKLLSRSGTSAAGLSVNIRIEAKDYRPRSVLDPS</sequence>
<dbReference type="EMBL" id="FONR01000043">
    <property type="protein sequence ID" value="SFH09269.1"/>
    <property type="molecule type" value="Genomic_DNA"/>
</dbReference>
<gene>
    <name evidence="1" type="ORF">SAMN02787118_14348</name>
</gene>
<evidence type="ECO:0000313" key="1">
    <source>
        <dbReference type="EMBL" id="SFH09269.1"/>
    </source>
</evidence>
<protein>
    <submittedName>
        <fullName evidence="1">Uncharacterized protein</fullName>
    </submittedName>
</protein>
<dbReference type="Proteomes" id="UP000181942">
    <property type="component" value="Unassembled WGS sequence"/>
</dbReference>
<dbReference type="AlphaFoldDB" id="A0A1I2X8J5"/>
<proteinExistence type="predicted"/>
<reference evidence="1 2" key="1">
    <citation type="submission" date="2016-10" db="EMBL/GenBank/DDBJ databases">
        <authorList>
            <person name="de Groot N.N."/>
        </authorList>
    </citation>
    <scope>NUCLEOTIDE SEQUENCE [LARGE SCALE GENOMIC DNA]</scope>
    <source>
        <strain evidence="1 2">OK461</strain>
    </source>
</reference>
<name>A0A1I2X8J5_9ACTN</name>